<gene>
    <name evidence="7" type="ORF">WKI299_LOCUS18938</name>
</gene>
<dbReference type="SMART" id="SM00636">
    <property type="entry name" value="Glyco_18"/>
    <property type="match status" value="1"/>
</dbReference>
<protein>
    <recommendedName>
        <fullName evidence="6">GH18 domain-containing protein</fullName>
    </recommendedName>
</protein>
<dbReference type="PROSITE" id="PS51910">
    <property type="entry name" value="GH18_2"/>
    <property type="match status" value="1"/>
</dbReference>
<dbReference type="CDD" id="cd06548">
    <property type="entry name" value="GH18_chitinase"/>
    <property type="match status" value="1"/>
</dbReference>
<dbReference type="Gene3D" id="2.10.10.20">
    <property type="entry name" value="Carbohydrate-binding module superfamily 5/12"/>
    <property type="match status" value="1"/>
</dbReference>
<dbReference type="InterPro" id="IPR001579">
    <property type="entry name" value="Glyco_hydro_18_chit_AS"/>
</dbReference>
<dbReference type="GO" id="GO:0005975">
    <property type="term" value="P:carbohydrate metabolic process"/>
    <property type="evidence" value="ECO:0007669"/>
    <property type="project" value="InterPro"/>
</dbReference>
<dbReference type="SUPFAM" id="SSF51445">
    <property type="entry name" value="(Trans)glycosidases"/>
    <property type="match status" value="1"/>
</dbReference>
<dbReference type="PROSITE" id="PS01095">
    <property type="entry name" value="GH18_1"/>
    <property type="match status" value="1"/>
</dbReference>
<dbReference type="InterPro" id="IPR050314">
    <property type="entry name" value="Glycosyl_Hydrlase_18"/>
</dbReference>
<feature type="domain" description="GH18" evidence="6">
    <location>
        <begin position="5"/>
        <end position="359"/>
    </location>
</feature>
<dbReference type="GO" id="GO:0005576">
    <property type="term" value="C:extracellular region"/>
    <property type="evidence" value="ECO:0007669"/>
    <property type="project" value="InterPro"/>
</dbReference>
<dbReference type="SUPFAM" id="SSF51055">
    <property type="entry name" value="Carbohydrate binding domain"/>
    <property type="match status" value="1"/>
</dbReference>
<keyword evidence="1 4" id="KW-0378">Hydrolase</keyword>
<comment type="caution">
    <text evidence="7">The sequence shown here is derived from an EMBL/GenBank/DDBJ whole genome shotgun (WGS) entry which is preliminary data.</text>
</comment>
<evidence type="ECO:0000256" key="2">
    <source>
        <dbReference type="ARBA" id="ARBA00023277"/>
    </source>
</evidence>
<dbReference type="Pfam" id="PF00704">
    <property type="entry name" value="Glyco_hydro_18"/>
    <property type="match status" value="2"/>
</dbReference>
<dbReference type="PANTHER" id="PTHR11177:SF317">
    <property type="entry name" value="CHITINASE 12-RELATED"/>
    <property type="match status" value="1"/>
</dbReference>
<dbReference type="InterPro" id="IPR003610">
    <property type="entry name" value="CBM5/12"/>
</dbReference>
<evidence type="ECO:0000256" key="3">
    <source>
        <dbReference type="ARBA" id="ARBA00023295"/>
    </source>
</evidence>
<proteinExistence type="inferred from homology"/>
<dbReference type="CDD" id="cd12214">
    <property type="entry name" value="ChiA1_BD"/>
    <property type="match status" value="1"/>
</dbReference>
<dbReference type="EMBL" id="CAJNRF010007778">
    <property type="protein sequence ID" value="CAF2094744.1"/>
    <property type="molecule type" value="Genomic_DNA"/>
</dbReference>
<evidence type="ECO:0000256" key="1">
    <source>
        <dbReference type="ARBA" id="ARBA00022801"/>
    </source>
</evidence>
<dbReference type="Proteomes" id="UP000663856">
    <property type="component" value="Unassembled WGS sequence"/>
</dbReference>
<name>A0A816SZJ5_9BILA</name>
<accession>A0A816SZJ5</accession>
<keyword evidence="2" id="KW-0119">Carbohydrate metabolism</keyword>
<evidence type="ECO:0000313" key="8">
    <source>
        <dbReference type="Proteomes" id="UP000663856"/>
    </source>
</evidence>
<organism evidence="7 8">
    <name type="scientific">Rotaria magnacalcarata</name>
    <dbReference type="NCBI Taxonomy" id="392030"/>
    <lineage>
        <taxon>Eukaryota</taxon>
        <taxon>Metazoa</taxon>
        <taxon>Spiralia</taxon>
        <taxon>Gnathifera</taxon>
        <taxon>Rotifera</taxon>
        <taxon>Eurotatoria</taxon>
        <taxon>Bdelloidea</taxon>
        <taxon>Philodinida</taxon>
        <taxon>Philodinidae</taxon>
        <taxon>Rotaria</taxon>
    </lineage>
</organism>
<dbReference type="GO" id="GO:0004568">
    <property type="term" value="F:chitinase activity"/>
    <property type="evidence" value="ECO:0007669"/>
    <property type="project" value="UniProtKB-ARBA"/>
</dbReference>
<dbReference type="InterPro" id="IPR029070">
    <property type="entry name" value="Chitinase_insertion_sf"/>
</dbReference>
<sequence length="445" mass="49771">MTSDRIILAYFTAWSVYDSAHYVANIPADKITHINYAFANIGTDGRIALGDSWADTDKPFDGDTWDQPLRGNFNQLIKLKAKYPHVRTFIFIGGWSGSTNFSDAALTDQSRSTFATSCVEFVAKYNFDGVDLDWEYPVSGGLDSNTHRPEDKQNYVLLLKELRRQLDAQTDKKYLLTVATGAASQRGWESKTGHNAPLYKNNDEIISDIAPSYMKSIFNCDAAIQTYVRAGVSSQNILMGLPLYGRGWQAVTSNALNDFSQAASSTPPTGTWKAGVFDYDDLKKSYIPSYTRYWDDQSKVPFLSNPSTGIWISYDDVTSISVKSDYVKQKHLGGTFFWELSSDRQGELVSTAYNVFSNTAETIVSSTTARSKTVTTTGSLLSMTTTLISSVIAQKTVRTWQSYYVYSMADEVTHDGRKYNCRQAHTSLLDWMPNCVPALWLQIQS</sequence>
<evidence type="ECO:0000313" key="7">
    <source>
        <dbReference type="EMBL" id="CAF2094744.1"/>
    </source>
</evidence>
<reference evidence="7" key="1">
    <citation type="submission" date="2021-02" db="EMBL/GenBank/DDBJ databases">
        <authorList>
            <person name="Nowell W R."/>
        </authorList>
    </citation>
    <scope>NUCLEOTIDE SEQUENCE</scope>
</reference>
<dbReference type="InterPro" id="IPR036573">
    <property type="entry name" value="CBM_sf_5/12"/>
</dbReference>
<dbReference type="Gene3D" id="3.20.20.80">
    <property type="entry name" value="Glycosidases"/>
    <property type="match status" value="2"/>
</dbReference>
<evidence type="ECO:0000256" key="4">
    <source>
        <dbReference type="RuleBase" id="RU000489"/>
    </source>
</evidence>
<dbReference type="InterPro" id="IPR011583">
    <property type="entry name" value="Chitinase_II/V-like_cat"/>
</dbReference>
<dbReference type="Pfam" id="PF02839">
    <property type="entry name" value="CBM_5_12"/>
    <property type="match status" value="1"/>
</dbReference>
<evidence type="ECO:0000256" key="5">
    <source>
        <dbReference type="RuleBase" id="RU004453"/>
    </source>
</evidence>
<dbReference type="Gene3D" id="3.10.50.10">
    <property type="match status" value="1"/>
</dbReference>
<dbReference type="InterPro" id="IPR001223">
    <property type="entry name" value="Glyco_hydro18_cat"/>
</dbReference>
<dbReference type="AlphaFoldDB" id="A0A816SZJ5"/>
<dbReference type="GO" id="GO:0006032">
    <property type="term" value="P:chitin catabolic process"/>
    <property type="evidence" value="ECO:0007669"/>
    <property type="project" value="UniProtKB-ARBA"/>
</dbReference>
<comment type="similarity">
    <text evidence="5">Belongs to the glycosyl hydrolase 18 family.</text>
</comment>
<dbReference type="GO" id="GO:0008061">
    <property type="term" value="F:chitin binding"/>
    <property type="evidence" value="ECO:0007669"/>
    <property type="project" value="InterPro"/>
</dbReference>
<dbReference type="GO" id="GO:0030246">
    <property type="term" value="F:carbohydrate binding"/>
    <property type="evidence" value="ECO:0007669"/>
    <property type="project" value="InterPro"/>
</dbReference>
<keyword evidence="3 4" id="KW-0326">Glycosidase</keyword>
<dbReference type="PANTHER" id="PTHR11177">
    <property type="entry name" value="CHITINASE"/>
    <property type="match status" value="1"/>
</dbReference>
<dbReference type="SUPFAM" id="SSF54556">
    <property type="entry name" value="Chitinase insertion domain"/>
    <property type="match status" value="1"/>
</dbReference>
<evidence type="ECO:0000259" key="6">
    <source>
        <dbReference type="PROSITE" id="PS51910"/>
    </source>
</evidence>
<dbReference type="InterPro" id="IPR017853">
    <property type="entry name" value="GH"/>
</dbReference>